<dbReference type="RefSeq" id="WP_344872499.1">
    <property type="nucleotide sequence ID" value="NZ_BAABAL010000005.1"/>
</dbReference>
<protein>
    <recommendedName>
        <fullName evidence="4">Peptidase inhibitor family I36</fullName>
    </recommendedName>
</protein>
<sequence>MLKRIGAALLVSAAAATMTTLAAAPASAAEEVRSHCGHGVCVAVRIDYRWSRYARVVDMTVSTVNKEPAKLHGFIADWSRWADNSKNQFWRVGQDFDRSTWACGEAWVGAHMIDRPCVRI</sequence>
<feature type="chain" id="PRO_5046420775" description="Peptidase inhibitor family I36" evidence="1">
    <location>
        <begin position="29"/>
        <end position="120"/>
    </location>
</feature>
<dbReference type="EMBL" id="BAABAL010000005">
    <property type="protein sequence ID" value="GAA3997965.1"/>
    <property type="molecule type" value="Genomic_DNA"/>
</dbReference>
<organism evidence="2 3">
    <name type="scientific">Allokutzneria multivorans</name>
    <dbReference type="NCBI Taxonomy" id="1142134"/>
    <lineage>
        <taxon>Bacteria</taxon>
        <taxon>Bacillati</taxon>
        <taxon>Actinomycetota</taxon>
        <taxon>Actinomycetes</taxon>
        <taxon>Pseudonocardiales</taxon>
        <taxon>Pseudonocardiaceae</taxon>
        <taxon>Allokutzneria</taxon>
    </lineage>
</organism>
<keyword evidence="3" id="KW-1185">Reference proteome</keyword>
<evidence type="ECO:0008006" key="4">
    <source>
        <dbReference type="Google" id="ProtNLM"/>
    </source>
</evidence>
<gene>
    <name evidence="2" type="ORF">GCM10022247_17610</name>
</gene>
<keyword evidence="1" id="KW-0732">Signal</keyword>
<evidence type="ECO:0000256" key="1">
    <source>
        <dbReference type="SAM" id="SignalP"/>
    </source>
</evidence>
<evidence type="ECO:0000313" key="3">
    <source>
        <dbReference type="Proteomes" id="UP001501747"/>
    </source>
</evidence>
<accession>A0ABP7RIH2</accession>
<evidence type="ECO:0000313" key="2">
    <source>
        <dbReference type="EMBL" id="GAA3997965.1"/>
    </source>
</evidence>
<proteinExistence type="predicted"/>
<comment type="caution">
    <text evidence="2">The sequence shown here is derived from an EMBL/GenBank/DDBJ whole genome shotgun (WGS) entry which is preliminary data.</text>
</comment>
<dbReference type="Proteomes" id="UP001501747">
    <property type="component" value="Unassembled WGS sequence"/>
</dbReference>
<feature type="signal peptide" evidence="1">
    <location>
        <begin position="1"/>
        <end position="28"/>
    </location>
</feature>
<reference evidence="3" key="1">
    <citation type="journal article" date="2019" name="Int. J. Syst. Evol. Microbiol.">
        <title>The Global Catalogue of Microorganisms (GCM) 10K type strain sequencing project: providing services to taxonomists for standard genome sequencing and annotation.</title>
        <authorList>
            <consortium name="The Broad Institute Genomics Platform"/>
            <consortium name="The Broad Institute Genome Sequencing Center for Infectious Disease"/>
            <person name="Wu L."/>
            <person name="Ma J."/>
        </authorList>
    </citation>
    <scope>NUCLEOTIDE SEQUENCE [LARGE SCALE GENOMIC DNA]</scope>
    <source>
        <strain evidence="3">JCM 17342</strain>
    </source>
</reference>
<name>A0ABP7RIH2_9PSEU</name>